<reference evidence="2 3" key="1">
    <citation type="journal article" date="2018" name="ISME J.">
        <title>Endosymbiont genomes yield clues of tubeworm success.</title>
        <authorList>
            <person name="Li Y."/>
            <person name="Liles M.R."/>
            <person name="Halanych K.M."/>
        </authorList>
    </citation>
    <scope>NUCLEOTIDE SEQUENCE [LARGE SCALE GENOMIC DNA]</scope>
    <source>
        <strain evidence="2">A1462</strain>
    </source>
</reference>
<dbReference type="AlphaFoldDB" id="A0A370DJT6"/>
<organism evidence="2 3">
    <name type="scientific">endosymbiont of Escarpia spicata</name>
    <dbReference type="NCBI Taxonomy" id="2200908"/>
    <lineage>
        <taxon>Bacteria</taxon>
        <taxon>Pseudomonadati</taxon>
        <taxon>Pseudomonadota</taxon>
        <taxon>Gammaproteobacteria</taxon>
        <taxon>sulfur-oxidizing symbionts</taxon>
    </lineage>
</organism>
<dbReference type="PANTHER" id="PTHR37166">
    <property type="entry name" value="PROTEIN FLAG"/>
    <property type="match status" value="1"/>
</dbReference>
<keyword evidence="2" id="KW-0969">Cilium</keyword>
<accession>A0A370DJT6</accession>
<dbReference type="Pfam" id="PF03646">
    <property type="entry name" value="FlaG"/>
    <property type="match status" value="1"/>
</dbReference>
<evidence type="ECO:0000256" key="1">
    <source>
        <dbReference type="SAM" id="MobiDB-lite"/>
    </source>
</evidence>
<gene>
    <name evidence="2" type="ORF">DIZ78_11895</name>
</gene>
<keyword evidence="3" id="KW-1185">Reference proteome</keyword>
<dbReference type="SUPFAM" id="SSF160214">
    <property type="entry name" value="FlaG-like"/>
    <property type="match status" value="1"/>
</dbReference>
<dbReference type="EMBL" id="QFXE01000014">
    <property type="protein sequence ID" value="RDH85172.1"/>
    <property type="molecule type" value="Genomic_DNA"/>
</dbReference>
<dbReference type="Gene3D" id="3.30.160.170">
    <property type="entry name" value="FlaG-like"/>
    <property type="match status" value="1"/>
</dbReference>
<dbReference type="Proteomes" id="UP000254771">
    <property type="component" value="Unassembled WGS sequence"/>
</dbReference>
<feature type="compositionally biased region" description="Basic and acidic residues" evidence="1">
    <location>
        <begin position="12"/>
        <end position="21"/>
    </location>
</feature>
<evidence type="ECO:0000313" key="3">
    <source>
        <dbReference type="Proteomes" id="UP000254771"/>
    </source>
</evidence>
<dbReference type="InterPro" id="IPR035924">
    <property type="entry name" value="FlaG-like_sf"/>
</dbReference>
<dbReference type="InterPro" id="IPR005186">
    <property type="entry name" value="FlaG"/>
</dbReference>
<keyword evidence="2" id="KW-0282">Flagellum</keyword>
<proteinExistence type="predicted"/>
<comment type="caution">
    <text evidence="2">The sequence shown here is derived from an EMBL/GenBank/DDBJ whole genome shotgun (WGS) entry which is preliminary data.</text>
</comment>
<protein>
    <submittedName>
        <fullName evidence="2">Flagellar biosynthesis protein FlaG</fullName>
    </submittedName>
</protein>
<evidence type="ECO:0000313" key="2">
    <source>
        <dbReference type="EMBL" id="RDH85172.1"/>
    </source>
</evidence>
<dbReference type="PANTHER" id="PTHR37166:SF1">
    <property type="entry name" value="PROTEIN FLAG"/>
    <property type="match status" value="1"/>
</dbReference>
<feature type="region of interest" description="Disordered" evidence="1">
    <location>
        <begin position="1"/>
        <end position="24"/>
    </location>
</feature>
<sequence>MTITVGALPTKDSGKEVRRTTESVTPQPLKVVGQISGNESVTTLQQKSVDERPADVPAEALKGAVSQMQDFAQVLQRELQFDLDDDSGRTVVRVIDRQSGDLIRQIPSEEVLALAKHMQEAIDVASAKVDGKAGREQSVGLLMETSA</sequence>
<keyword evidence="2" id="KW-0966">Cell projection</keyword>
<name>A0A370DJT6_9GAMM</name>